<dbReference type="PRINTS" id="PR01415">
    <property type="entry name" value="ANKYRIN"/>
</dbReference>
<dbReference type="VEuPathDB" id="FungiDB:TRIVIDRAFT_219343"/>
<evidence type="ECO:0000259" key="4">
    <source>
        <dbReference type="Pfam" id="PF24883"/>
    </source>
</evidence>
<dbReference type="eggNOG" id="KOG4177">
    <property type="taxonomic scope" value="Eukaryota"/>
</dbReference>
<feature type="domain" description="Nephrocystin 3-like N-terminal" evidence="4">
    <location>
        <begin position="144"/>
        <end position="306"/>
    </location>
</feature>
<organism evidence="5 6">
    <name type="scientific">Hypocrea virens (strain Gv29-8 / FGSC 10586)</name>
    <name type="common">Gliocladium virens</name>
    <name type="synonym">Trichoderma virens</name>
    <dbReference type="NCBI Taxonomy" id="413071"/>
    <lineage>
        <taxon>Eukaryota</taxon>
        <taxon>Fungi</taxon>
        <taxon>Dikarya</taxon>
        <taxon>Ascomycota</taxon>
        <taxon>Pezizomycotina</taxon>
        <taxon>Sordariomycetes</taxon>
        <taxon>Hypocreomycetidae</taxon>
        <taxon>Hypocreales</taxon>
        <taxon>Hypocreaceae</taxon>
        <taxon>Trichoderma</taxon>
    </lineage>
</organism>
<reference evidence="5 6" key="1">
    <citation type="journal article" date="2011" name="Genome Biol.">
        <title>Comparative genome sequence analysis underscores mycoparasitism as the ancestral life style of Trichoderma.</title>
        <authorList>
            <person name="Kubicek C.P."/>
            <person name="Herrera-Estrella A."/>
            <person name="Seidl-Seiboth V."/>
            <person name="Martinez D.A."/>
            <person name="Druzhinina I.S."/>
            <person name="Thon M."/>
            <person name="Zeilinger S."/>
            <person name="Casas-Flores S."/>
            <person name="Horwitz B.A."/>
            <person name="Mukherjee P.K."/>
            <person name="Mukherjee M."/>
            <person name="Kredics L."/>
            <person name="Alcaraz L.D."/>
            <person name="Aerts A."/>
            <person name="Antal Z."/>
            <person name="Atanasova L."/>
            <person name="Cervantes-Badillo M.G."/>
            <person name="Challacombe J."/>
            <person name="Chertkov O."/>
            <person name="McCluskey K."/>
            <person name="Coulpier F."/>
            <person name="Deshpande N."/>
            <person name="von Doehren H."/>
            <person name="Ebbole D.J."/>
            <person name="Esquivel-Naranjo E.U."/>
            <person name="Fekete E."/>
            <person name="Flipphi M."/>
            <person name="Glaser F."/>
            <person name="Gomez-Rodriguez E.Y."/>
            <person name="Gruber S."/>
            <person name="Han C."/>
            <person name="Henrissat B."/>
            <person name="Hermosa R."/>
            <person name="Hernandez-Onate M."/>
            <person name="Karaffa L."/>
            <person name="Kosti I."/>
            <person name="Le Crom S."/>
            <person name="Lindquist E."/>
            <person name="Lucas S."/>
            <person name="Luebeck M."/>
            <person name="Luebeck P.S."/>
            <person name="Margeot A."/>
            <person name="Metz B."/>
            <person name="Misra M."/>
            <person name="Nevalainen H."/>
            <person name="Omann M."/>
            <person name="Packer N."/>
            <person name="Perrone G."/>
            <person name="Uresti-Rivera E.E."/>
            <person name="Salamov A."/>
            <person name="Schmoll M."/>
            <person name="Seiboth B."/>
            <person name="Shapiro H."/>
            <person name="Sukno S."/>
            <person name="Tamayo-Ramos J.A."/>
            <person name="Tisch D."/>
            <person name="Wiest A."/>
            <person name="Wilkinson H.H."/>
            <person name="Zhang M."/>
            <person name="Coutinho P.M."/>
            <person name="Kenerley C.M."/>
            <person name="Monte E."/>
            <person name="Baker S.E."/>
            <person name="Grigoriev I.V."/>
        </authorList>
    </citation>
    <scope>NUCLEOTIDE SEQUENCE [LARGE SCALE GENOMIC DNA]</scope>
    <source>
        <strain evidence="6">Gv29-8 / FGSC 10586</strain>
    </source>
</reference>
<dbReference type="EMBL" id="ABDF02000003">
    <property type="protein sequence ID" value="EHK25577.1"/>
    <property type="molecule type" value="Genomic_DNA"/>
</dbReference>
<dbReference type="GeneID" id="25791407"/>
<feature type="repeat" description="ANK" evidence="3">
    <location>
        <begin position="1219"/>
        <end position="1248"/>
    </location>
</feature>
<feature type="repeat" description="ANK" evidence="3">
    <location>
        <begin position="1083"/>
        <end position="1115"/>
    </location>
</feature>
<feature type="repeat" description="ANK" evidence="3">
    <location>
        <begin position="1117"/>
        <end position="1149"/>
    </location>
</feature>
<evidence type="ECO:0000256" key="2">
    <source>
        <dbReference type="ARBA" id="ARBA00023043"/>
    </source>
</evidence>
<protein>
    <recommendedName>
        <fullName evidence="4">Nephrocystin 3-like N-terminal domain-containing protein</fullName>
    </recommendedName>
</protein>
<dbReference type="PANTHER" id="PTHR24123">
    <property type="entry name" value="ANKYRIN REPEAT-CONTAINING"/>
    <property type="match status" value="1"/>
</dbReference>
<dbReference type="SMART" id="SM00248">
    <property type="entry name" value="ANK"/>
    <property type="match status" value="18"/>
</dbReference>
<evidence type="ECO:0000256" key="1">
    <source>
        <dbReference type="ARBA" id="ARBA00022737"/>
    </source>
</evidence>
<feature type="repeat" description="ANK" evidence="3">
    <location>
        <begin position="1150"/>
        <end position="1182"/>
    </location>
</feature>
<dbReference type="PROSITE" id="PS50297">
    <property type="entry name" value="ANK_REP_REGION"/>
    <property type="match status" value="5"/>
</dbReference>
<accession>G9MJB4</accession>
<evidence type="ECO:0000313" key="6">
    <source>
        <dbReference type="Proteomes" id="UP000007115"/>
    </source>
</evidence>
<dbReference type="InterPro" id="IPR056884">
    <property type="entry name" value="NPHP3-like_N"/>
</dbReference>
<gene>
    <name evidence="5" type="ORF">TRIVIDRAFT_219343</name>
</gene>
<dbReference type="PROSITE" id="PS50088">
    <property type="entry name" value="ANK_REPEAT"/>
    <property type="match status" value="5"/>
</dbReference>
<dbReference type="Pfam" id="PF12796">
    <property type="entry name" value="Ank_2"/>
    <property type="match status" value="4"/>
</dbReference>
<dbReference type="PANTHER" id="PTHR24123:SF33">
    <property type="entry name" value="PROTEIN HOS4"/>
    <property type="match status" value="1"/>
</dbReference>
<dbReference type="InterPro" id="IPR051165">
    <property type="entry name" value="Multifunctional_ANK_Repeat"/>
</dbReference>
<dbReference type="RefSeq" id="XP_013959782.1">
    <property type="nucleotide sequence ID" value="XM_014104307.1"/>
</dbReference>
<keyword evidence="1" id="KW-0677">Repeat</keyword>
<feature type="repeat" description="ANK" evidence="3">
    <location>
        <begin position="980"/>
        <end position="1012"/>
    </location>
</feature>
<dbReference type="InParanoid" id="G9MJB4"/>
<dbReference type="HOGENOM" id="CLU_005202_0_0_1"/>
<dbReference type="InterPro" id="IPR002110">
    <property type="entry name" value="Ankyrin_rpt"/>
</dbReference>
<sequence>MTVTGHDNIPFTLIERAKTLTDAILYVNDAFLDAKILTQMNIVNVFSEEAMIEEQIFNKFTTTLEIPLEVRLGISEPHTKLPLAPNSQRLYDILDEIFVHAYRWHHGPNHNFSSIFWDLADMFKKQAHPIYPVSSQPIPETQLEWICKDPTFVQWGKSPGVSILHVCGSDNITDIAPYIFHQLDVSRNRPWRFQGSIYYFKFSRHDVRRDSIGKMATAFVNAICTRKFMAVDQMNGSLGELFPGYWSDEDAWTTFTQLMFRLGQDLMGTFIIDGLDECDDSRIMLISDLLYLAKSSERPVKFVITSTSTFNEDIRRALQDCLTIDLDISQENIMEIKEKDLFELELLDLLFQCRPYLKGSRKDIQGLLESCGVDFQLRRQVLSWLQVSSSVSSISGLVREIHMLSPLTSERLFYRILDTIPLSKLSWAQKIAEWAVNALQPLRKKQIAIVTSLYKESEESIDSVAELENFDIVADIRECFGPILAFENGELHFASPCYRHLLSRHLRNVWKVSDANSHWRIAECCVAYFDIPEVQKHLSQLHGQERISLDPLTGADEFFYYALRFLPAHYDLGLDVSIELEQNYKTTEGSDGDEMVMLKSMALPPALVRFYRNHIDEGYWSAASASSFTCQSFLANYLLLPLDAIHSPGRLRQIQDRDLLMGLHESVMIAASVGERHYILKSLETGLFDQHILKQTLLSAVKFGQNTIASDLIRYVTNSALEGFEWPDMLICRLSWLGKRDLVELCLAAGASADTRYEEEQQVWTQGPLDFAVSKNRIQTIALLLKHIDLKSEYASRLLETALEFGYTETVSMLLDQTELKLENPSLFLAISSGNFIAIRELISSDKWKNVARTVHAYELSSAAGYGYTKCVEALLHYRAYFNIDAALRKAAQNGHIGTCRLLIDNGARVETELNKMIIMGAIGSGRVESLQLMVDRGAIIDADIQNTALTLASKSECWDTVRYLVEKSADVPMKPGDSFEGTPLYYAIINGSAEIARLLIDAGTSLTPISGAEKMTYLHLALASPAMIKVLLEQSAHLESESIWGTPLYLASRSNYLESIHEILKFSPNIEYVLNNKDSAENGYTPLRIAISRGNIQAARLLLDAGVNVNAQIQRDRTTPLHAAMGIGSEDMIALLLEYNVKTELPDSQGRTPLLLVNTKTSVSMVKRIVNRGGDIEVRDKHTFTPLCVAVREYNHAVTEYLIKRGAHLAVSVTGYGSPLHIACRYADLKMVKLLVEGGADVNFTHPDLLGTPLMTTCLYLRKDTDEGKKKIMSYLLDDGRTDINIVTGAFGTILSIACIRCEPEIIHLLLTKKANISATDDIGRQPIHFAALSTAEHLALLIKSGADIFAKDKIGRSCIHYAASSGRVDLVEKILDYMEDAINEEDNNGWTPLLWATRSCGQEKSETDGCFNVINILLERGANLFVRGEGYASSWTPAEYHAFGWKRGIEWDGNKFCSACLLEIRGEGHICETCQDFALCFKCFFP</sequence>
<dbReference type="OMA" id="FERFRFT"/>
<keyword evidence="2 3" id="KW-0040">ANK repeat</keyword>
<dbReference type="Pfam" id="PF24883">
    <property type="entry name" value="NPHP3_N"/>
    <property type="match status" value="1"/>
</dbReference>
<proteinExistence type="predicted"/>
<dbReference type="Gene3D" id="1.25.40.20">
    <property type="entry name" value="Ankyrin repeat-containing domain"/>
    <property type="match status" value="4"/>
</dbReference>
<dbReference type="Proteomes" id="UP000007115">
    <property type="component" value="Unassembled WGS sequence"/>
</dbReference>
<dbReference type="STRING" id="413071.G9MJB4"/>
<evidence type="ECO:0000313" key="5">
    <source>
        <dbReference type="EMBL" id="EHK25577.1"/>
    </source>
</evidence>
<evidence type="ECO:0000256" key="3">
    <source>
        <dbReference type="PROSITE-ProRule" id="PRU00023"/>
    </source>
</evidence>
<name>G9MJB4_HYPVG</name>
<keyword evidence="6" id="KW-1185">Reference proteome</keyword>
<dbReference type="InterPro" id="IPR036770">
    <property type="entry name" value="Ankyrin_rpt-contain_sf"/>
</dbReference>
<dbReference type="OrthoDB" id="341259at2759"/>
<comment type="caution">
    <text evidence="5">The sequence shown here is derived from an EMBL/GenBank/DDBJ whole genome shotgun (WGS) entry which is preliminary data.</text>
</comment>
<dbReference type="SUPFAM" id="SSF48403">
    <property type="entry name" value="Ankyrin repeat"/>
    <property type="match status" value="3"/>
</dbReference>